<dbReference type="OrthoDB" id="240436at2"/>
<dbReference type="Gene3D" id="3.20.20.80">
    <property type="entry name" value="Glycosidases"/>
    <property type="match status" value="1"/>
</dbReference>
<feature type="signal peptide" evidence="8">
    <location>
        <begin position="1"/>
        <end position="20"/>
    </location>
</feature>
<dbReference type="InterPro" id="IPR050386">
    <property type="entry name" value="Glycosyl_hydrolase_5"/>
</dbReference>
<keyword evidence="8" id="KW-0732">Signal</keyword>
<dbReference type="SUPFAM" id="SSF51445">
    <property type="entry name" value="(Trans)glycosidases"/>
    <property type="match status" value="1"/>
</dbReference>
<comment type="caution">
    <text evidence="10">The sequence shown here is derived from an EMBL/GenBank/DDBJ whole genome shotgun (WGS) entry which is preliminary data.</text>
</comment>
<evidence type="ECO:0000256" key="3">
    <source>
        <dbReference type="ARBA" id="ARBA00023001"/>
    </source>
</evidence>
<dbReference type="Pfam" id="PF00150">
    <property type="entry name" value="Cellulase"/>
    <property type="match status" value="1"/>
</dbReference>
<dbReference type="GO" id="GO:0005576">
    <property type="term" value="C:extracellular region"/>
    <property type="evidence" value="ECO:0007669"/>
    <property type="project" value="TreeGrafter"/>
</dbReference>
<dbReference type="Proteomes" id="UP000237819">
    <property type="component" value="Unassembled WGS sequence"/>
</dbReference>
<keyword evidence="4" id="KW-0119">Carbohydrate metabolism</keyword>
<feature type="domain" description="Glycoside hydrolase family 5" evidence="9">
    <location>
        <begin position="65"/>
        <end position="278"/>
    </location>
</feature>
<protein>
    <recommendedName>
        <fullName evidence="9">Glycoside hydrolase family 5 domain-containing protein</fullName>
    </recommendedName>
</protein>
<feature type="chain" id="PRO_5015735046" description="Glycoside hydrolase family 5 domain-containing protein" evidence="8">
    <location>
        <begin position="21"/>
        <end position="365"/>
    </location>
</feature>
<dbReference type="InterPro" id="IPR017853">
    <property type="entry name" value="GH"/>
</dbReference>
<organism evidence="10 11">
    <name type="scientific">Blastopirellula marina</name>
    <dbReference type="NCBI Taxonomy" id="124"/>
    <lineage>
        <taxon>Bacteria</taxon>
        <taxon>Pseudomonadati</taxon>
        <taxon>Planctomycetota</taxon>
        <taxon>Planctomycetia</taxon>
        <taxon>Pirellulales</taxon>
        <taxon>Pirellulaceae</taxon>
        <taxon>Blastopirellula</taxon>
    </lineage>
</organism>
<comment type="similarity">
    <text evidence="1 7">Belongs to the glycosyl hydrolase 5 (cellulase A) family.</text>
</comment>
<keyword evidence="6" id="KW-0624">Polysaccharide degradation</keyword>
<name>A0A2S8GDG1_9BACT</name>
<evidence type="ECO:0000256" key="2">
    <source>
        <dbReference type="ARBA" id="ARBA00022801"/>
    </source>
</evidence>
<evidence type="ECO:0000313" key="11">
    <source>
        <dbReference type="Proteomes" id="UP000237819"/>
    </source>
</evidence>
<evidence type="ECO:0000256" key="7">
    <source>
        <dbReference type="RuleBase" id="RU361153"/>
    </source>
</evidence>
<keyword evidence="3" id="KW-0136">Cellulose degradation</keyword>
<keyword evidence="2 7" id="KW-0378">Hydrolase</keyword>
<dbReference type="InterPro" id="IPR001547">
    <property type="entry name" value="Glyco_hydro_5"/>
</dbReference>
<evidence type="ECO:0000256" key="5">
    <source>
        <dbReference type="ARBA" id="ARBA00023295"/>
    </source>
</evidence>
<dbReference type="GO" id="GO:0009986">
    <property type="term" value="C:cell surface"/>
    <property type="evidence" value="ECO:0007669"/>
    <property type="project" value="TreeGrafter"/>
</dbReference>
<dbReference type="EMBL" id="PUHZ01000025">
    <property type="protein sequence ID" value="PQO42124.1"/>
    <property type="molecule type" value="Genomic_DNA"/>
</dbReference>
<evidence type="ECO:0000313" key="10">
    <source>
        <dbReference type="EMBL" id="PQO42124.1"/>
    </source>
</evidence>
<dbReference type="GO" id="GO:0008422">
    <property type="term" value="F:beta-glucosidase activity"/>
    <property type="evidence" value="ECO:0007669"/>
    <property type="project" value="TreeGrafter"/>
</dbReference>
<accession>A0A2S8GDG1</accession>
<dbReference type="PANTHER" id="PTHR31297:SF41">
    <property type="entry name" value="ENDOGLUCANASE, PUTATIVE (AFU_ORTHOLOGUE AFUA_5G01830)-RELATED"/>
    <property type="match status" value="1"/>
</dbReference>
<evidence type="ECO:0000256" key="1">
    <source>
        <dbReference type="ARBA" id="ARBA00005641"/>
    </source>
</evidence>
<evidence type="ECO:0000256" key="4">
    <source>
        <dbReference type="ARBA" id="ARBA00023277"/>
    </source>
</evidence>
<reference evidence="10 11" key="1">
    <citation type="submission" date="2018-02" db="EMBL/GenBank/DDBJ databases">
        <title>Comparative genomes isolates from brazilian mangrove.</title>
        <authorList>
            <person name="Araujo J.E."/>
            <person name="Taketani R.G."/>
            <person name="Silva M.C.P."/>
            <person name="Loureco M.V."/>
            <person name="Andreote F.D."/>
        </authorList>
    </citation>
    <scope>NUCLEOTIDE SEQUENCE [LARGE SCALE GENOMIC DNA]</scope>
    <source>
        <strain evidence="10 11">Nap-Phe MGV</strain>
    </source>
</reference>
<dbReference type="PANTHER" id="PTHR31297">
    <property type="entry name" value="GLUCAN ENDO-1,6-BETA-GLUCOSIDASE B"/>
    <property type="match status" value="1"/>
</dbReference>
<evidence type="ECO:0000256" key="8">
    <source>
        <dbReference type="SAM" id="SignalP"/>
    </source>
</evidence>
<proteinExistence type="inferred from homology"/>
<gene>
    <name evidence="10" type="ORF">C5Y93_27645</name>
</gene>
<dbReference type="AlphaFoldDB" id="A0A2S8GDG1"/>
<dbReference type="GO" id="GO:0030245">
    <property type="term" value="P:cellulose catabolic process"/>
    <property type="evidence" value="ECO:0007669"/>
    <property type="project" value="UniProtKB-KW"/>
</dbReference>
<evidence type="ECO:0000259" key="9">
    <source>
        <dbReference type="Pfam" id="PF00150"/>
    </source>
</evidence>
<sequence>MTTIVRIFFLFGLLPISLSAAEGMPRVVLSEDGKDFLLDGTDQRFYVWGVNYDHDAEGRLIEDYWHDHWESVEEDFAEIKDLGANVVRVHLQVAKFMNSADEPNQRNLQKLSELVTLAEKTGLYLKLTGLGCYHKQDVPAWYDELAEAERWQVQANFWKAIASTCKNSPAIFCYDLMNEPVLAGGKNPGAWLVGEPLGGKYFVQRITTDMAGRDSKEVAAAWVKKLTDAIREVDSRTLITVGVIPWAHVWPNAKPVFYSPEVSGPLDFVSVHFYPKAGQVDKAIAALKVYDVGKPLVIEEFFPLKCSQEEAEDFLAKARPVTDGLTSFYWGVTPQQYEAQQTMEGAILAKWLSFFQGRSPQSMPQ</sequence>
<evidence type="ECO:0000256" key="6">
    <source>
        <dbReference type="ARBA" id="ARBA00023326"/>
    </source>
</evidence>
<keyword evidence="5 7" id="KW-0326">Glycosidase</keyword>
<dbReference type="RefSeq" id="WP_105338706.1">
    <property type="nucleotide sequence ID" value="NZ_PUHZ01000025.1"/>
</dbReference>